<protein>
    <submittedName>
        <fullName evidence="1">Uncharacterized protein</fullName>
    </submittedName>
</protein>
<dbReference type="AlphaFoldDB" id="A0A834TNG6"/>
<evidence type="ECO:0000313" key="2">
    <source>
        <dbReference type="Proteomes" id="UP000634136"/>
    </source>
</evidence>
<organism evidence="1 2">
    <name type="scientific">Senna tora</name>
    <dbReference type="NCBI Taxonomy" id="362788"/>
    <lineage>
        <taxon>Eukaryota</taxon>
        <taxon>Viridiplantae</taxon>
        <taxon>Streptophyta</taxon>
        <taxon>Embryophyta</taxon>
        <taxon>Tracheophyta</taxon>
        <taxon>Spermatophyta</taxon>
        <taxon>Magnoliopsida</taxon>
        <taxon>eudicotyledons</taxon>
        <taxon>Gunneridae</taxon>
        <taxon>Pentapetalae</taxon>
        <taxon>rosids</taxon>
        <taxon>fabids</taxon>
        <taxon>Fabales</taxon>
        <taxon>Fabaceae</taxon>
        <taxon>Caesalpinioideae</taxon>
        <taxon>Cassia clade</taxon>
        <taxon>Senna</taxon>
    </lineage>
</organism>
<sequence length="29" mass="3199">MGALAPNVAPWRPKSQLRLRVGHHGAHKL</sequence>
<keyword evidence="2" id="KW-1185">Reference proteome</keyword>
<dbReference type="Proteomes" id="UP000634136">
    <property type="component" value="Unassembled WGS sequence"/>
</dbReference>
<evidence type="ECO:0000313" key="1">
    <source>
        <dbReference type="EMBL" id="KAF7824176.1"/>
    </source>
</evidence>
<dbReference type="EMBL" id="JAAIUW010000007">
    <property type="protein sequence ID" value="KAF7824176.1"/>
    <property type="molecule type" value="Genomic_DNA"/>
</dbReference>
<reference evidence="1" key="1">
    <citation type="submission" date="2020-09" db="EMBL/GenBank/DDBJ databases">
        <title>Genome-Enabled Discovery of Anthraquinone Biosynthesis in Senna tora.</title>
        <authorList>
            <person name="Kang S.-H."/>
            <person name="Pandey R.P."/>
            <person name="Lee C.-M."/>
            <person name="Sim J.-S."/>
            <person name="Jeong J.-T."/>
            <person name="Choi B.-S."/>
            <person name="Jung M."/>
            <person name="Ginzburg D."/>
            <person name="Zhao K."/>
            <person name="Won S.Y."/>
            <person name="Oh T.-J."/>
            <person name="Yu Y."/>
            <person name="Kim N.-H."/>
            <person name="Lee O.R."/>
            <person name="Lee T.-H."/>
            <person name="Bashyal P."/>
            <person name="Kim T.-S."/>
            <person name="Lee W.-H."/>
            <person name="Kawkins C."/>
            <person name="Kim C.-K."/>
            <person name="Kim J.S."/>
            <person name="Ahn B.O."/>
            <person name="Rhee S.Y."/>
            <person name="Sohng J.K."/>
        </authorList>
    </citation>
    <scope>NUCLEOTIDE SEQUENCE</scope>
    <source>
        <tissue evidence="1">Leaf</tissue>
    </source>
</reference>
<name>A0A834TNG6_9FABA</name>
<accession>A0A834TNG6</accession>
<gene>
    <name evidence="1" type="ORF">G2W53_022320</name>
</gene>
<comment type="caution">
    <text evidence="1">The sequence shown here is derived from an EMBL/GenBank/DDBJ whole genome shotgun (WGS) entry which is preliminary data.</text>
</comment>
<proteinExistence type="predicted"/>